<comment type="pathway">
    <text evidence="5">Cofactor biosynthesis; ubiquinone biosynthesis.</text>
</comment>
<feature type="region of interest" description="Disordered" evidence="6">
    <location>
        <begin position="74"/>
        <end position="98"/>
    </location>
</feature>
<feature type="compositionally biased region" description="Low complexity" evidence="6">
    <location>
        <begin position="176"/>
        <end position="189"/>
    </location>
</feature>
<comment type="cofactor">
    <cofactor evidence="5">
        <name>Mg(2+)</name>
        <dbReference type="ChEBI" id="CHEBI:18420"/>
    </cofactor>
</comment>
<dbReference type="GO" id="GO:0120537">
    <property type="term" value="F:3-demethylubiquinone 3-O-methyltransferase activity"/>
    <property type="evidence" value="ECO:0007669"/>
    <property type="project" value="RHEA"/>
</dbReference>
<dbReference type="GO" id="GO:0010420">
    <property type="term" value="F:polyprenyldihydroxybenzoate methyltransferase activity"/>
    <property type="evidence" value="ECO:0007669"/>
    <property type="project" value="UniProtKB-UniRule"/>
</dbReference>
<dbReference type="AlphaFoldDB" id="A0A2P7Z3A3"/>
<feature type="binding site" evidence="5">
    <location>
        <position position="210"/>
    </location>
    <ligand>
        <name>Mg(2+)</name>
        <dbReference type="ChEBI" id="CHEBI:18420"/>
    </ligand>
</feature>
<evidence type="ECO:0000256" key="1">
    <source>
        <dbReference type="ARBA" id="ARBA00022603"/>
    </source>
</evidence>
<evidence type="ECO:0000256" key="6">
    <source>
        <dbReference type="SAM" id="MobiDB-lite"/>
    </source>
</evidence>
<keyword evidence="5" id="KW-0472">Membrane</keyword>
<dbReference type="PANTHER" id="PTHR43464:SF19">
    <property type="entry name" value="UBIQUINONE BIOSYNTHESIS O-METHYLTRANSFERASE, MITOCHONDRIAL"/>
    <property type="match status" value="1"/>
</dbReference>
<feature type="binding site" evidence="5">
    <location>
        <position position="110"/>
    </location>
    <ligand>
        <name>S-adenosyl-L-methionine</name>
        <dbReference type="ChEBI" id="CHEBI:59789"/>
    </ligand>
</feature>
<comment type="caution">
    <text evidence="7">The sequence shown here is derived from an EMBL/GenBank/DDBJ whole genome shotgun (WGS) entry which is preliminary data.</text>
</comment>
<proteinExistence type="inferred from homology"/>
<dbReference type="Proteomes" id="UP000243723">
    <property type="component" value="Unassembled WGS sequence"/>
</dbReference>
<evidence type="ECO:0000313" key="7">
    <source>
        <dbReference type="EMBL" id="PSK42683.1"/>
    </source>
</evidence>
<reference evidence="7 8" key="1">
    <citation type="submission" date="2017-05" db="EMBL/GenBank/DDBJ databases">
        <title>Draft genome sequence of Elsinoe australis.</title>
        <authorList>
            <person name="Cheng Q."/>
        </authorList>
    </citation>
    <scope>NUCLEOTIDE SEQUENCE [LARGE SCALE GENOMIC DNA]</scope>
    <source>
        <strain evidence="7 8">NL1</strain>
    </source>
</reference>
<dbReference type="HAMAP" id="MF_00472">
    <property type="entry name" value="UbiG"/>
    <property type="match status" value="1"/>
</dbReference>
<evidence type="ECO:0000256" key="5">
    <source>
        <dbReference type="HAMAP-Rule" id="MF_03190"/>
    </source>
</evidence>
<evidence type="ECO:0000256" key="4">
    <source>
        <dbReference type="ARBA" id="ARBA00022691"/>
    </source>
</evidence>
<dbReference type="Pfam" id="PF13489">
    <property type="entry name" value="Methyltransf_23"/>
    <property type="match status" value="1"/>
</dbReference>
<keyword evidence="2 5" id="KW-0808">Transferase</keyword>
<dbReference type="InterPro" id="IPR029063">
    <property type="entry name" value="SAM-dependent_MTases_sf"/>
</dbReference>
<dbReference type="GO" id="GO:0031314">
    <property type="term" value="C:extrinsic component of mitochondrial inner membrane"/>
    <property type="evidence" value="ECO:0007669"/>
    <property type="project" value="UniProtKB-UniRule"/>
</dbReference>
<dbReference type="EC" id="2.1.1.64" evidence="5"/>
<sequence length="320" mass="35257">MISVRPRLTSLPRELRQLISLSVRHQSTSSSSSVSSSEVSHFSALASSWWDPHGPSRILHLMNPLRHEFTSRCRSSVGSLPSSSPTPPPSQALDTSGPEASRTLRYLDVGCGGGIFAESAARLPTTLSVTAIDPTPDVINVAKTHMRRDPGLVQSGRLQYLNTSIEDLPPSFLSIAPSTASTTSTSPAAESGKAPSPTQVDIVTMFEVIEHVNSPHQFLEQCMQRVKPGGWLIGSTIARTLTSYFTTKFMAEDVLRIVPRGTHDWDKYIMAGELKKWADGQEGWGEWRVTGVMYVPGVGWREVRKGEDWGNYFFGFRRLQ</sequence>
<keyword evidence="5" id="KW-0460">Magnesium</keyword>
<organism evidence="7 8">
    <name type="scientific">Elsinoe australis</name>
    <dbReference type="NCBI Taxonomy" id="40998"/>
    <lineage>
        <taxon>Eukaryota</taxon>
        <taxon>Fungi</taxon>
        <taxon>Dikarya</taxon>
        <taxon>Ascomycota</taxon>
        <taxon>Pezizomycotina</taxon>
        <taxon>Dothideomycetes</taxon>
        <taxon>Dothideomycetidae</taxon>
        <taxon>Myriangiales</taxon>
        <taxon>Elsinoaceae</taxon>
        <taxon>Elsinoe</taxon>
    </lineage>
</organism>
<comment type="catalytic activity">
    <reaction evidence="5">
        <text>a 3-demethylubiquinol + S-adenosyl-L-methionine = a ubiquinol + S-adenosyl-L-homocysteine + H(+)</text>
        <dbReference type="Rhea" id="RHEA:44380"/>
        <dbReference type="Rhea" id="RHEA-COMP:9566"/>
        <dbReference type="Rhea" id="RHEA-COMP:10914"/>
        <dbReference type="ChEBI" id="CHEBI:15378"/>
        <dbReference type="ChEBI" id="CHEBI:17976"/>
        <dbReference type="ChEBI" id="CHEBI:57856"/>
        <dbReference type="ChEBI" id="CHEBI:59789"/>
        <dbReference type="ChEBI" id="CHEBI:84422"/>
        <dbReference type="EC" id="2.1.1.64"/>
    </reaction>
</comment>
<keyword evidence="4 5" id="KW-0949">S-adenosyl-L-methionine</keyword>
<name>A0A2P7Z3A3_9PEZI</name>
<dbReference type="CDD" id="cd02440">
    <property type="entry name" value="AdoMet_MTases"/>
    <property type="match status" value="1"/>
</dbReference>
<comment type="catalytic activity">
    <reaction evidence="5">
        <text>a 3-demethylubiquinone + S-adenosyl-L-methionine = a ubiquinone + S-adenosyl-L-homocysteine</text>
        <dbReference type="Rhea" id="RHEA:81215"/>
        <dbReference type="Rhea" id="RHEA-COMP:9565"/>
        <dbReference type="Rhea" id="RHEA-COMP:19654"/>
        <dbReference type="ChEBI" id="CHEBI:16389"/>
        <dbReference type="ChEBI" id="CHEBI:57856"/>
        <dbReference type="ChEBI" id="CHEBI:59789"/>
        <dbReference type="ChEBI" id="CHEBI:231825"/>
    </reaction>
</comment>
<evidence type="ECO:0000256" key="2">
    <source>
        <dbReference type="ARBA" id="ARBA00022679"/>
    </source>
</evidence>
<dbReference type="STRING" id="40998.A0A2P7Z3A3"/>
<keyword evidence="7" id="KW-0830">Ubiquinone</keyword>
<comment type="function">
    <text evidence="5">O-methyltransferase required for two non-consecutive steps during ubiquinone biosynthesis. Catalyzes the 2 O-methylation of 3,4-dihydroxy-5-(all-trans-polyprenyl)benzoic acid into 4-hydroxy-3-methoxy-5-(all-trans-polyprenyl)benzoic acid. Also catalyzes the last step of ubiquinone biosynthesis by mediating methylation of 3-demethylubiquinone into ubiquinone. Also able to mediate the methylation of 3-demethylubiquinol into ubiquinol.</text>
</comment>
<keyword evidence="3 5" id="KW-0831">Ubiquinone biosynthesis</keyword>
<keyword evidence="5" id="KW-0479">Metal-binding</keyword>
<accession>A0A2P7Z3A3</accession>
<gene>
    <name evidence="5" type="primary">COQ3</name>
    <name evidence="7" type="ORF">B9Z65_5605</name>
</gene>
<dbReference type="EMBL" id="NHZQ01000334">
    <property type="protein sequence ID" value="PSK42683.1"/>
    <property type="molecule type" value="Genomic_DNA"/>
</dbReference>
<feature type="binding site" evidence="5">
    <location>
        <position position="211"/>
    </location>
    <ligand>
        <name>Mg(2+)</name>
        <dbReference type="ChEBI" id="CHEBI:18420"/>
    </ligand>
</feature>
<comment type="similarity">
    <text evidence="5">Belongs to the class I-like SAM-binding methyltransferase superfamily. UbiG/COQ3 family.</text>
</comment>
<dbReference type="Gene3D" id="3.40.50.150">
    <property type="entry name" value="Vaccinia Virus protein VP39"/>
    <property type="match status" value="1"/>
</dbReference>
<protein>
    <recommendedName>
        <fullName evidence="5">Ubiquinone biosynthesis O-methyltransferase, mitochondrial</fullName>
    </recommendedName>
    <alternativeName>
        <fullName evidence="5">3-demethylubiquinol 3-O-methyltransferase</fullName>
        <ecNumber evidence="5">2.1.1.64</ecNumber>
    </alternativeName>
    <alternativeName>
        <fullName evidence="5">3-demethylubiquinone 3-O-methyltransferase</fullName>
        <ecNumber evidence="5">2.1.1.-</ecNumber>
    </alternativeName>
    <alternativeName>
        <fullName evidence="5">Polyprenyldihydroxybenzoate methyltransferase</fullName>
        <ecNumber evidence="5">2.1.1.114</ecNumber>
    </alternativeName>
</protein>
<dbReference type="EC" id="2.1.1.114" evidence="5"/>
<feature type="binding site" evidence="5">
    <location>
        <position position="206"/>
    </location>
    <ligand>
        <name>S-adenosyl-L-methionine</name>
        <dbReference type="ChEBI" id="CHEBI:59789"/>
    </ligand>
</feature>
<dbReference type="InterPro" id="IPR010233">
    <property type="entry name" value="UbiG_MeTrfase"/>
</dbReference>
<dbReference type="OrthoDB" id="3265906at2759"/>
<keyword evidence="5" id="KW-0999">Mitochondrion inner membrane</keyword>
<feature type="region of interest" description="Disordered" evidence="6">
    <location>
        <begin position="176"/>
        <end position="196"/>
    </location>
</feature>
<feature type="binding site" evidence="5">
    <location>
        <position position="133"/>
    </location>
    <ligand>
        <name>S-adenosyl-L-methionine</name>
        <dbReference type="ChEBI" id="CHEBI:59789"/>
    </ligand>
</feature>
<dbReference type="NCBIfam" id="TIGR01983">
    <property type="entry name" value="UbiG"/>
    <property type="match status" value="1"/>
</dbReference>
<keyword evidence="8" id="KW-1185">Reference proteome</keyword>
<dbReference type="GO" id="GO:0061542">
    <property type="term" value="F:3-demethylubiquinol 3-O-methyltransferase activity"/>
    <property type="evidence" value="ECO:0007669"/>
    <property type="project" value="UniProtKB-UniRule"/>
</dbReference>
<comment type="catalytic activity">
    <reaction evidence="5">
        <text>a 3,4-dihydroxy-5-(all-trans-polyprenyl)benzoate + S-adenosyl-L-methionine = a 4-hydroxy-3-methoxy-5-(all-trans-polyprenyl)benzoate + S-adenosyl-L-homocysteine + H(+)</text>
        <dbReference type="Rhea" id="RHEA:44452"/>
        <dbReference type="Rhea" id="RHEA-COMP:10930"/>
        <dbReference type="Rhea" id="RHEA-COMP:10931"/>
        <dbReference type="ChEBI" id="CHEBI:15378"/>
        <dbReference type="ChEBI" id="CHEBI:57856"/>
        <dbReference type="ChEBI" id="CHEBI:59789"/>
        <dbReference type="ChEBI" id="CHEBI:64694"/>
        <dbReference type="ChEBI" id="CHEBI:84443"/>
        <dbReference type="EC" id="2.1.1.114"/>
    </reaction>
</comment>
<dbReference type="PANTHER" id="PTHR43464">
    <property type="entry name" value="METHYLTRANSFERASE"/>
    <property type="match status" value="1"/>
</dbReference>
<dbReference type="SUPFAM" id="SSF53335">
    <property type="entry name" value="S-adenosyl-L-methionine-dependent methyltransferases"/>
    <property type="match status" value="1"/>
</dbReference>
<dbReference type="EC" id="2.1.1.-" evidence="5"/>
<dbReference type="GO" id="GO:0046872">
    <property type="term" value="F:metal ion binding"/>
    <property type="evidence" value="ECO:0007669"/>
    <property type="project" value="UniProtKB-KW"/>
</dbReference>
<comment type="subcellular location">
    <subcellularLocation>
        <location evidence="5">Mitochondrion inner membrane</location>
        <topology evidence="5">Peripheral membrane protein</topology>
        <orientation evidence="5">Matrix side</orientation>
    </subcellularLocation>
</comment>
<comment type="subunit">
    <text evidence="5">Component of a multi-subunit COQ enzyme complex, composed of at least COQ3, COQ4, COQ5, COQ6, COQ7 and COQ9.</text>
</comment>
<dbReference type="UniPathway" id="UPA00232"/>
<keyword evidence="5" id="KW-0496">Mitochondrion</keyword>
<evidence type="ECO:0000256" key="3">
    <source>
        <dbReference type="ARBA" id="ARBA00022688"/>
    </source>
</evidence>
<evidence type="ECO:0000313" key="8">
    <source>
        <dbReference type="Proteomes" id="UP000243723"/>
    </source>
</evidence>
<keyword evidence="1 5" id="KW-0489">Methyltransferase</keyword>
<dbReference type="GO" id="GO:0032259">
    <property type="term" value="P:methylation"/>
    <property type="evidence" value="ECO:0007669"/>
    <property type="project" value="UniProtKB-KW"/>
</dbReference>
<feature type="binding site" evidence="5">
    <location>
        <position position="66"/>
    </location>
    <ligand>
        <name>S-adenosyl-L-methionine</name>
        <dbReference type="ChEBI" id="CHEBI:59789"/>
    </ligand>
</feature>
<feature type="binding site" evidence="5">
    <location>
        <position position="207"/>
    </location>
    <ligand>
        <name>Mg(2+)</name>
        <dbReference type="ChEBI" id="CHEBI:18420"/>
    </ligand>
</feature>